<reference evidence="1 2" key="1">
    <citation type="journal article" date="2021" name="Plant Biotechnol. J.">
        <title>Multi-omics assisted identification of the key and species-specific regulatory components of drought-tolerant mechanisms in Gossypium stocksii.</title>
        <authorList>
            <person name="Yu D."/>
            <person name="Ke L."/>
            <person name="Zhang D."/>
            <person name="Wu Y."/>
            <person name="Sun Y."/>
            <person name="Mei J."/>
            <person name="Sun J."/>
            <person name="Sun Y."/>
        </authorList>
    </citation>
    <scope>NUCLEOTIDE SEQUENCE [LARGE SCALE GENOMIC DNA]</scope>
    <source>
        <strain evidence="2">cv. E1</strain>
        <tissue evidence="1">Leaf</tissue>
    </source>
</reference>
<sequence length="144" mass="16947">MPKFKQSKVSAFWDFPPRCRRGATTNLRLHRQIAVDQVMKFSSQVEMVRENLVFDPGKYCSITLSKEFGPWNFDLQDYNYQMLCDSSLFPSKNKIFGNESVRFMSKRVRDLERFFASKWPDLRTNRLQGGYDAIPTTSCYDSTR</sequence>
<proteinExistence type="predicted"/>
<dbReference type="AlphaFoldDB" id="A0A9D3UR56"/>
<gene>
    <name evidence="1" type="ORF">J1N35_034001</name>
</gene>
<evidence type="ECO:0000313" key="2">
    <source>
        <dbReference type="Proteomes" id="UP000828251"/>
    </source>
</evidence>
<evidence type="ECO:0000313" key="1">
    <source>
        <dbReference type="EMBL" id="KAH1055936.1"/>
    </source>
</evidence>
<protein>
    <submittedName>
        <fullName evidence="1">Uncharacterized protein</fullName>
    </submittedName>
</protein>
<organism evidence="1 2">
    <name type="scientific">Gossypium stocksii</name>
    <dbReference type="NCBI Taxonomy" id="47602"/>
    <lineage>
        <taxon>Eukaryota</taxon>
        <taxon>Viridiplantae</taxon>
        <taxon>Streptophyta</taxon>
        <taxon>Embryophyta</taxon>
        <taxon>Tracheophyta</taxon>
        <taxon>Spermatophyta</taxon>
        <taxon>Magnoliopsida</taxon>
        <taxon>eudicotyledons</taxon>
        <taxon>Gunneridae</taxon>
        <taxon>Pentapetalae</taxon>
        <taxon>rosids</taxon>
        <taxon>malvids</taxon>
        <taxon>Malvales</taxon>
        <taxon>Malvaceae</taxon>
        <taxon>Malvoideae</taxon>
        <taxon>Gossypium</taxon>
    </lineage>
</organism>
<dbReference type="EMBL" id="JAIQCV010000010">
    <property type="protein sequence ID" value="KAH1055936.1"/>
    <property type="molecule type" value="Genomic_DNA"/>
</dbReference>
<dbReference type="Proteomes" id="UP000828251">
    <property type="component" value="Unassembled WGS sequence"/>
</dbReference>
<name>A0A9D3UR56_9ROSI</name>
<comment type="caution">
    <text evidence="1">The sequence shown here is derived from an EMBL/GenBank/DDBJ whole genome shotgun (WGS) entry which is preliminary data.</text>
</comment>
<keyword evidence="2" id="KW-1185">Reference proteome</keyword>
<accession>A0A9D3UR56</accession>